<accession>A0A8S1KBY4</accession>
<dbReference type="AlphaFoldDB" id="A0A8S1KBY4"/>
<feature type="compositionally biased region" description="Basic residues" evidence="1">
    <location>
        <begin position="51"/>
        <end position="75"/>
    </location>
</feature>
<sequence length="75" mass="8274">MARQSKGQKKGPKPATKKITKKPAGPRQTRTIKAAVAEAQATTQPSAGQRKLPRQNRRNKQAKKATQKKATQQKK</sequence>
<dbReference type="Proteomes" id="UP000688137">
    <property type="component" value="Unassembled WGS sequence"/>
</dbReference>
<name>A0A8S1KBY4_PARPR</name>
<evidence type="ECO:0000313" key="3">
    <source>
        <dbReference type="Proteomes" id="UP000688137"/>
    </source>
</evidence>
<feature type="compositionally biased region" description="Basic residues" evidence="1">
    <location>
        <begin position="1"/>
        <end position="21"/>
    </location>
</feature>
<dbReference type="OMA" id="MGRQAKT"/>
<gene>
    <name evidence="2" type="ORF">PPRIM_AZ9-3.1.T0140407</name>
</gene>
<keyword evidence="3" id="KW-1185">Reference proteome</keyword>
<proteinExistence type="predicted"/>
<organism evidence="2 3">
    <name type="scientific">Paramecium primaurelia</name>
    <dbReference type="NCBI Taxonomy" id="5886"/>
    <lineage>
        <taxon>Eukaryota</taxon>
        <taxon>Sar</taxon>
        <taxon>Alveolata</taxon>
        <taxon>Ciliophora</taxon>
        <taxon>Intramacronucleata</taxon>
        <taxon>Oligohymenophorea</taxon>
        <taxon>Peniculida</taxon>
        <taxon>Parameciidae</taxon>
        <taxon>Paramecium</taxon>
    </lineage>
</organism>
<reference evidence="2" key="1">
    <citation type="submission" date="2021-01" db="EMBL/GenBank/DDBJ databases">
        <authorList>
            <consortium name="Genoscope - CEA"/>
            <person name="William W."/>
        </authorList>
    </citation>
    <scope>NUCLEOTIDE SEQUENCE</scope>
</reference>
<comment type="caution">
    <text evidence="2">The sequence shown here is derived from an EMBL/GenBank/DDBJ whole genome shotgun (WGS) entry which is preliminary data.</text>
</comment>
<evidence type="ECO:0000313" key="2">
    <source>
        <dbReference type="EMBL" id="CAD8050272.1"/>
    </source>
</evidence>
<feature type="region of interest" description="Disordered" evidence="1">
    <location>
        <begin position="1"/>
        <end position="75"/>
    </location>
</feature>
<dbReference type="EMBL" id="CAJJDM010000011">
    <property type="protein sequence ID" value="CAD8050272.1"/>
    <property type="molecule type" value="Genomic_DNA"/>
</dbReference>
<protein>
    <submittedName>
        <fullName evidence="2">Uncharacterized protein</fullName>
    </submittedName>
</protein>
<evidence type="ECO:0000256" key="1">
    <source>
        <dbReference type="SAM" id="MobiDB-lite"/>
    </source>
</evidence>